<name>A0A1E5Q9G8_9PROT</name>
<evidence type="ECO:0000259" key="2">
    <source>
        <dbReference type="SMART" id="SM00228"/>
    </source>
</evidence>
<dbReference type="Proteomes" id="UP000095347">
    <property type="component" value="Unassembled WGS sequence"/>
</dbReference>
<evidence type="ECO:0000313" key="4">
    <source>
        <dbReference type="Proteomes" id="UP000095347"/>
    </source>
</evidence>
<dbReference type="InterPro" id="IPR007314">
    <property type="entry name" value="Cofac_haem-bd_dom"/>
</dbReference>
<feature type="domain" description="PDZ" evidence="2">
    <location>
        <begin position="328"/>
        <end position="398"/>
    </location>
</feature>
<keyword evidence="4" id="KW-1185">Reference proteome</keyword>
<accession>A0A1E5Q9G8</accession>
<dbReference type="Pfam" id="PF04187">
    <property type="entry name" value="Cofac_haem_bdg"/>
    <property type="match status" value="1"/>
</dbReference>
<dbReference type="InterPro" id="IPR036034">
    <property type="entry name" value="PDZ_sf"/>
</dbReference>
<dbReference type="Pfam" id="PF13180">
    <property type="entry name" value="PDZ_2"/>
    <property type="match status" value="1"/>
</dbReference>
<dbReference type="SMART" id="SM00228">
    <property type="entry name" value="PDZ"/>
    <property type="match status" value="1"/>
</dbReference>
<keyword evidence="1" id="KW-0732">Signal</keyword>
<dbReference type="CDD" id="cd14727">
    <property type="entry name" value="ChanN-like"/>
    <property type="match status" value="1"/>
</dbReference>
<comment type="caution">
    <text evidence="3">The sequence shown here is derived from an EMBL/GenBank/DDBJ whole genome shotgun (WGS) entry which is preliminary data.</text>
</comment>
<evidence type="ECO:0000256" key="1">
    <source>
        <dbReference type="SAM" id="SignalP"/>
    </source>
</evidence>
<dbReference type="EMBL" id="MCGG01000016">
    <property type="protein sequence ID" value="OEJ68216.1"/>
    <property type="molecule type" value="Genomic_DNA"/>
</dbReference>
<dbReference type="Gene3D" id="2.30.42.10">
    <property type="match status" value="1"/>
</dbReference>
<sequence>MIPLFAISLMVAGCIAQASPELSSSETERKLSDTACVPAGTWYDPATQQTLGNDQIIKRMQDKDIVLLGETHVIADHHRWQAQTIAQLYAQRPNMILGFEAFPRRVQSALDQWVAGDLSEQEFLKASDWETVWKFDASQYMPLFHFARLNRVAMVALNVDRALTREVSLKGWKNIPSDDRRGIGDPAPATPEYLKMLSDVYGQHDNREGKKNGDPKGPDLTDPMFSNFVDVQLTWDRAMAEAADTALKDARRAGQDARIVAIIGRGHMDHFLGIPAQLKDLGHKDVGVLSPWDQSRPCSELVSPNGIPVADAVFGVAFTDAMMGAEKPKLGVMIEASETGVRVDEVIKDSIGEAAGLKQNDIIVQAAGTKLTQASTLVSIIKSMSPGTWLPLSVKRGKDTLELIARFPAGLEEPKTPGPK</sequence>
<feature type="signal peptide" evidence="1">
    <location>
        <begin position="1"/>
        <end position="18"/>
    </location>
</feature>
<dbReference type="InterPro" id="IPR001478">
    <property type="entry name" value="PDZ"/>
</dbReference>
<feature type="chain" id="PRO_5009184151" description="PDZ domain-containing protein" evidence="1">
    <location>
        <begin position="19"/>
        <end position="420"/>
    </location>
</feature>
<organism evidence="3 4">
    <name type="scientific">Magnetovibrio blakemorei</name>
    <dbReference type="NCBI Taxonomy" id="28181"/>
    <lineage>
        <taxon>Bacteria</taxon>
        <taxon>Pseudomonadati</taxon>
        <taxon>Pseudomonadota</taxon>
        <taxon>Alphaproteobacteria</taxon>
        <taxon>Rhodospirillales</taxon>
        <taxon>Magnetovibrionaceae</taxon>
        <taxon>Magnetovibrio</taxon>
    </lineage>
</organism>
<dbReference type="STRING" id="28181.BEN30_06745"/>
<dbReference type="Gene3D" id="3.40.50.11550">
    <property type="match status" value="1"/>
</dbReference>
<evidence type="ECO:0000313" key="3">
    <source>
        <dbReference type="EMBL" id="OEJ68216.1"/>
    </source>
</evidence>
<dbReference type="SUPFAM" id="SSF50156">
    <property type="entry name" value="PDZ domain-like"/>
    <property type="match status" value="1"/>
</dbReference>
<dbReference type="AlphaFoldDB" id="A0A1E5Q9G8"/>
<dbReference type="SUPFAM" id="SSF159501">
    <property type="entry name" value="EreA/ChaN-like"/>
    <property type="match status" value="1"/>
</dbReference>
<reference evidence="4" key="1">
    <citation type="submission" date="2016-07" db="EMBL/GenBank/DDBJ databases">
        <authorList>
            <person name="Florea S."/>
            <person name="Webb J.S."/>
            <person name="Jaromczyk J."/>
            <person name="Schardl C.L."/>
        </authorList>
    </citation>
    <scope>NUCLEOTIDE SEQUENCE [LARGE SCALE GENOMIC DNA]</scope>
    <source>
        <strain evidence="4">MV-1</strain>
    </source>
</reference>
<protein>
    <recommendedName>
        <fullName evidence="2">PDZ domain-containing protein</fullName>
    </recommendedName>
</protein>
<proteinExistence type="predicted"/>
<gene>
    <name evidence="3" type="ORF">BEN30_06745</name>
</gene>